<name>A0AAV2FHK9_9ROSI</name>
<organism evidence="1 2">
    <name type="scientific">Linum trigynum</name>
    <dbReference type="NCBI Taxonomy" id="586398"/>
    <lineage>
        <taxon>Eukaryota</taxon>
        <taxon>Viridiplantae</taxon>
        <taxon>Streptophyta</taxon>
        <taxon>Embryophyta</taxon>
        <taxon>Tracheophyta</taxon>
        <taxon>Spermatophyta</taxon>
        <taxon>Magnoliopsida</taxon>
        <taxon>eudicotyledons</taxon>
        <taxon>Gunneridae</taxon>
        <taxon>Pentapetalae</taxon>
        <taxon>rosids</taxon>
        <taxon>fabids</taxon>
        <taxon>Malpighiales</taxon>
        <taxon>Linaceae</taxon>
        <taxon>Linum</taxon>
    </lineage>
</organism>
<accession>A0AAV2FHK9</accession>
<evidence type="ECO:0000313" key="2">
    <source>
        <dbReference type="Proteomes" id="UP001497516"/>
    </source>
</evidence>
<sequence>MSTVGTVNLTAATETAQHYRSDDQPAAVAREKKQLSWVGMNSEEAAQKFDGLAIAERGMGGTEGVPLDWALQLGPGLRINIGFNLKIVDT</sequence>
<evidence type="ECO:0000313" key="1">
    <source>
        <dbReference type="EMBL" id="CAL1397288.1"/>
    </source>
</evidence>
<protein>
    <submittedName>
        <fullName evidence="1">Uncharacterized protein</fullName>
    </submittedName>
</protein>
<dbReference type="AlphaFoldDB" id="A0AAV2FHK9"/>
<keyword evidence="2" id="KW-1185">Reference proteome</keyword>
<gene>
    <name evidence="1" type="ORF">LTRI10_LOCUS37598</name>
</gene>
<dbReference type="EMBL" id="OZ034819">
    <property type="protein sequence ID" value="CAL1397288.1"/>
    <property type="molecule type" value="Genomic_DNA"/>
</dbReference>
<proteinExistence type="predicted"/>
<dbReference type="Proteomes" id="UP001497516">
    <property type="component" value="Chromosome 6"/>
</dbReference>
<reference evidence="1 2" key="1">
    <citation type="submission" date="2024-04" db="EMBL/GenBank/DDBJ databases">
        <authorList>
            <person name="Fracassetti M."/>
        </authorList>
    </citation>
    <scope>NUCLEOTIDE SEQUENCE [LARGE SCALE GENOMIC DNA]</scope>
</reference>